<name>X1H6Z0_9ZZZZ</name>
<accession>X1H6Z0</accession>
<proteinExistence type="predicted"/>
<protein>
    <submittedName>
        <fullName evidence="2">Uncharacterized protein</fullName>
    </submittedName>
</protein>
<reference evidence="2" key="1">
    <citation type="journal article" date="2014" name="Front. Microbiol.">
        <title>High frequency of phylogenetically diverse reductive dehalogenase-homologous genes in deep subseafloor sedimentary metagenomes.</title>
        <authorList>
            <person name="Kawai M."/>
            <person name="Futagami T."/>
            <person name="Toyoda A."/>
            <person name="Takaki Y."/>
            <person name="Nishi S."/>
            <person name="Hori S."/>
            <person name="Arai W."/>
            <person name="Tsubouchi T."/>
            <person name="Morono Y."/>
            <person name="Uchiyama I."/>
            <person name="Ito T."/>
            <person name="Fujiyama A."/>
            <person name="Inagaki F."/>
            <person name="Takami H."/>
        </authorList>
    </citation>
    <scope>NUCLEOTIDE SEQUENCE</scope>
    <source>
        <strain evidence="2">Expedition CK06-06</strain>
    </source>
</reference>
<evidence type="ECO:0000313" key="2">
    <source>
        <dbReference type="EMBL" id="GAH65162.1"/>
    </source>
</evidence>
<gene>
    <name evidence="2" type="ORF">S03H2_40823</name>
</gene>
<feature type="non-terminal residue" evidence="2">
    <location>
        <position position="1"/>
    </location>
</feature>
<sequence length="41" mass="4709">AMPPEQKEPEKEEEEAGELPTTKRLLTIKKKWKKPTDEGTS</sequence>
<feature type="region of interest" description="Disordered" evidence="1">
    <location>
        <begin position="1"/>
        <end position="41"/>
    </location>
</feature>
<organism evidence="2">
    <name type="scientific">marine sediment metagenome</name>
    <dbReference type="NCBI Taxonomy" id="412755"/>
    <lineage>
        <taxon>unclassified sequences</taxon>
        <taxon>metagenomes</taxon>
        <taxon>ecological metagenomes</taxon>
    </lineage>
</organism>
<feature type="compositionally biased region" description="Basic and acidic residues" evidence="1">
    <location>
        <begin position="1"/>
        <end position="10"/>
    </location>
</feature>
<evidence type="ECO:0000256" key="1">
    <source>
        <dbReference type="SAM" id="MobiDB-lite"/>
    </source>
</evidence>
<comment type="caution">
    <text evidence="2">The sequence shown here is derived from an EMBL/GenBank/DDBJ whole genome shotgun (WGS) entry which is preliminary data.</text>
</comment>
<dbReference type="AlphaFoldDB" id="X1H6Z0"/>
<dbReference type="EMBL" id="BARU01025329">
    <property type="protein sequence ID" value="GAH65162.1"/>
    <property type="molecule type" value="Genomic_DNA"/>
</dbReference>